<evidence type="ECO:0000313" key="2">
    <source>
        <dbReference type="EMBL" id="GBL83186.1"/>
    </source>
</evidence>
<dbReference type="EMBL" id="BGPR01081483">
    <property type="protein sequence ID" value="GBL83186.1"/>
    <property type="molecule type" value="Genomic_DNA"/>
</dbReference>
<keyword evidence="3" id="KW-1185">Reference proteome</keyword>
<feature type="compositionally biased region" description="Polar residues" evidence="1">
    <location>
        <begin position="9"/>
        <end position="33"/>
    </location>
</feature>
<accession>A0A4Y2AVR2</accession>
<protein>
    <submittedName>
        <fullName evidence="2">Uncharacterized protein</fullName>
    </submittedName>
</protein>
<evidence type="ECO:0000313" key="3">
    <source>
        <dbReference type="Proteomes" id="UP000499080"/>
    </source>
</evidence>
<gene>
    <name evidence="2" type="ORF">AVEN_224897_1</name>
</gene>
<dbReference type="Proteomes" id="UP000499080">
    <property type="component" value="Unassembled WGS sequence"/>
</dbReference>
<feature type="region of interest" description="Disordered" evidence="1">
    <location>
        <begin position="1"/>
        <end position="33"/>
    </location>
</feature>
<evidence type="ECO:0000256" key="1">
    <source>
        <dbReference type="SAM" id="MobiDB-lite"/>
    </source>
</evidence>
<comment type="caution">
    <text evidence="2">The sequence shown here is derived from an EMBL/GenBank/DDBJ whole genome shotgun (WGS) entry which is preliminary data.</text>
</comment>
<sequence length="140" mass="16162">MTERGRSRNALSGDTSSQRTLRNSGSVDVSSSQYTEAWVESIRDQPNFEKQICSQISVNEAVIDAKRSIIQQFRDHICILRKHTGSEEEVTRWRSYIMGTEKQIEKCETALMSLGPCPIPDCVRHHDIPKDVEMVIYYYY</sequence>
<reference evidence="2 3" key="1">
    <citation type="journal article" date="2019" name="Sci. Rep.">
        <title>Orb-weaving spider Araneus ventricosus genome elucidates the spidroin gene catalogue.</title>
        <authorList>
            <person name="Kono N."/>
            <person name="Nakamura H."/>
            <person name="Ohtoshi R."/>
            <person name="Moran D.A.P."/>
            <person name="Shinohara A."/>
            <person name="Yoshida Y."/>
            <person name="Fujiwara M."/>
            <person name="Mori M."/>
            <person name="Tomita M."/>
            <person name="Arakawa K."/>
        </authorList>
    </citation>
    <scope>NUCLEOTIDE SEQUENCE [LARGE SCALE GENOMIC DNA]</scope>
</reference>
<proteinExistence type="predicted"/>
<organism evidence="2 3">
    <name type="scientific">Araneus ventricosus</name>
    <name type="common">Orbweaver spider</name>
    <name type="synonym">Epeira ventricosa</name>
    <dbReference type="NCBI Taxonomy" id="182803"/>
    <lineage>
        <taxon>Eukaryota</taxon>
        <taxon>Metazoa</taxon>
        <taxon>Ecdysozoa</taxon>
        <taxon>Arthropoda</taxon>
        <taxon>Chelicerata</taxon>
        <taxon>Arachnida</taxon>
        <taxon>Araneae</taxon>
        <taxon>Araneomorphae</taxon>
        <taxon>Entelegynae</taxon>
        <taxon>Araneoidea</taxon>
        <taxon>Araneidae</taxon>
        <taxon>Araneus</taxon>
    </lineage>
</organism>
<name>A0A4Y2AVR2_ARAVE</name>
<dbReference type="AlphaFoldDB" id="A0A4Y2AVR2"/>